<comment type="caution">
    <text evidence="1">The sequence shown here is derived from an EMBL/GenBank/DDBJ whole genome shotgun (WGS) entry which is preliminary data.</text>
</comment>
<dbReference type="RefSeq" id="WP_003351849.1">
    <property type="nucleotide sequence ID" value="NZ_AFEU01000002.1"/>
</dbReference>
<dbReference type="OrthoDB" id="9806956at2"/>
<dbReference type="AlphaFoldDB" id="I3E1M8"/>
<proteinExistence type="predicted"/>
<name>I3E1M8_BACMT</name>
<dbReference type="PATRIC" id="fig|997296.3.peg.1821"/>
<sequence length="53" mass="5989">MSFSDFLVKKTDHLMGRDPDARRGENLEGQYVVLSGNQTGALMAFYHKSKRKG</sequence>
<evidence type="ECO:0000313" key="2">
    <source>
        <dbReference type="Proteomes" id="UP000010523"/>
    </source>
</evidence>
<accession>I3E1M8</accession>
<dbReference type="EMBL" id="AFEU01000002">
    <property type="protein sequence ID" value="EIJ80399.1"/>
    <property type="molecule type" value="Genomic_DNA"/>
</dbReference>
<evidence type="ECO:0000313" key="1">
    <source>
        <dbReference type="EMBL" id="EIJ80399.1"/>
    </source>
</evidence>
<protein>
    <submittedName>
        <fullName evidence="1">Uncharacterized protein</fullName>
    </submittedName>
</protein>
<dbReference type="Proteomes" id="UP000010523">
    <property type="component" value="Unassembled WGS sequence"/>
</dbReference>
<reference evidence="1 2" key="1">
    <citation type="journal article" date="2012" name="Appl. Environ. Microbiol.">
        <title>Genome Sequence of Thermotolerant Bacillus methanolicus: Features and Regulation Related to Methylotrophy and Production of L-Lysine and L-Glutamate from Methanol.</title>
        <authorList>
            <person name="Heggeset T.M."/>
            <person name="Krog A."/>
            <person name="Balzer S."/>
            <person name="Wentzel A."/>
            <person name="Ellingsen T.E."/>
            <person name="Brautaset T."/>
        </authorList>
    </citation>
    <scope>NUCLEOTIDE SEQUENCE [LARGE SCALE GENOMIC DNA]</scope>
    <source>
        <strain evidence="1 2">PB1</strain>
    </source>
</reference>
<gene>
    <name evidence="1" type="ORF">PB1_08567</name>
</gene>
<organism evidence="1 2">
    <name type="scientific">Bacillus methanolicus PB1</name>
    <dbReference type="NCBI Taxonomy" id="997296"/>
    <lineage>
        <taxon>Bacteria</taxon>
        <taxon>Bacillati</taxon>
        <taxon>Bacillota</taxon>
        <taxon>Bacilli</taxon>
        <taxon>Bacillales</taxon>
        <taxon>Bacillaceae</taxon>
        <taxon>Bacillus</taxon>
    </lineage>
</organism>
<keyword evidence="2" id="KW-1185">Reference proteome</keyword>